<sequence>MANLKDLADKSDTLSTEGLDDDKPVPQKEFEGATLEISSNVNDITVTDNNRNSNRNRSTNNNLTTGREFRATDSDDVSVNVVQPSLFRSFSNSSSNNAQDSRGLSRNRPGSMIGSASNKSGASRISTRPGVIQSDLSARSFYCYKETHFEKAVNTVKSIIKPELDGELKSSWLLTEIDHWDFEREKIILLTEYSMFIVKYNFINETLYEYRRVMLHLINAIYIGDFQYPTTSLMPDRKHGGIQIRWDKGEQLSFGQKWNPWCSDIPWVTLSHHPLIYNPKESETVTYNVDEFFESIVTAVSKVFTEKRPGEKVKVVEGPILIESYASPASLVFNQGGIGFFRDRNGVSF</sequence>
<dbReference type="Pfam" id="PF12456">
    <property type="entry name" value="hSac2"/>
    <property type="match status" value="1"/>
</dbReference>
<dbReference type="EnsemblMetazoa" id="BGLB034340-RA">
    <property type="protein sequence ID" value="BGLB034340-PA"/>
    <property type="gene ID" value="BGLB034340"/>
</dbReference>
<evidence type="ECO:0000256" key="2">
    <source>
        <dbReference type="SAM" id="MobiDB-lite"/>
    </source>
</evidence>
<dbReference type="InterPro" id="IPR034753">
    <property type="entry name" value="hSac2"/>
</dbReference>
<proteinExistence type="inferred from homology"/>
<dbReference type="PROSITE" id="PS51791">
    <property type="entry name" value="HSAC2"/>
    <property type="match status" value="1"/>
</dbReference>
<feature type="region of interest" description="Disordered" evidence="2">
    <location>
        <begin position="89"/>
        <end position="126"/>
    </location>
</feature>
<dbReference type="STRING" id="6526.A0A2C9LS29"/>
<dbReference type="OrthoDB" id="10012704at2759"/>
<feature type="compositionally biased region" description="Basic and acidic residues" evidence="2">
    <location>
        <begin position="1"/>
        <end position="12"/>
    </location>
</feature>
<feature type="region of interest" description="Disordered" evidence="2">
    <location>
        <begin position="1"/>
        <end position="26"/>
    </location>
</feature>
<feature type="region of interest" description="Disordered" evidence="2">
    <location>
        <begin position="41"/>
        <end position="71"/>
    </location>
</feature>
<evidence type="ECO:0000256" key="1">
    <source>
        <dbReference type="ARBA" id="ARBA00009163"/>
    </source>
</evidence>
<name>A0A2C9LS29_BIOGL</name>
<dbReference type="KEGG" id="bgt:106071818"/>
<dbReference type="VEuPathDB" id="VectorBase:BGLB034340"/>
<dbReference type="Proteomes" id="UP000076420">
    <property type="component" value="Unassembled WGS sequence"/>
</dbReference>
<protein>
    <recommendedName>
        <fullName evidence="3">HSac2 domain-containing protein</fullName>
    </recommendedName>
</protein>
<dbReference type="InterPro" id="IPR022158">
    <property type="entry name" value="Inositol_phosphatase"/>
</dbReference>
<evidence type="ECO:0000259" key="3">
    <source>
        <dbReference type="PROSITE" id="PS51791"/>
    </source>
</evidence>
<dbReference type="VEuPathDB" id="VectorBase:BGLAX_050826"/>
<feature type="domain" description="HSac2" evidence="3">
    <location>
        <begin position="143"/>
        <end position="297"/>
    </location>
</feature>
<feature type="compositionally biased region" description="Low complexity" evidence="2">
    <location>
        <begin position="49"/>
        <end position="65"/>
    </location>
</feature>
<accession>A0A2C9LS29</accession>
<feature type="compositionally biased region" description="Polar residues" evidence="2">
    <location>
        <begin position="114"/>
        <end position="126"/>
    </location>
</feature>
<gene>
    <name evidence="4" type="primary">106071818</name>
</gene>
<reference evidence="4" key="1">
    <citation type="submission" date="2020-05" db="UniProtKB">
        <authorList>
            <consortium name="EnsemblMetazoa"/>
        </authorList>
    </citation>
    <scope>IDENTIFICATION</scope>
    <source>
        <strain evidence="4">BB02</strain>
    </source>
</reference>
<dbReference type="PANTHER" id="PTHR31108:SF1">
    <property type="entry name" value="HSAC2 DOMAIN-CONTAINING PROTEIN"/>
    <property type="match status" value="1"/>
</dbReference>
<organism evidence="4 5">
    <name type="scientific">Biomphalaria glabrata</name>
    <name type="common">Bloodfluke planorb</name>
    <name type="synonym">Freshwater snail</name>
    <dbReference type="NCBI Taxonomy" id="6526"/>
    <lineage>
        <taxon>Eukaryota</taxon>
        <taxon>Metazoa</taxon>
        <taxon>Spiralia</taxon>
        <taxon>Lophotrochozoa</taxon>
        <taxon>Mollusca</taxon>
        <taxon>Gastropoda</taxon>
        <taxon>Heterobranchia</taxon>
        <taxon>Euthyneura</taxon>
        <taxon>Panpulmonata</taxon>
        <taxon>Hygrophila</taxon>
        <taxon>Lymnaeoidea</taxon>
        <taxon>Planorbidae</taxon>
        <taxon>Biomphalaria</taxon>
    </lineage>
</organism>
<evidence type="ECO:0000313" key="5">
    <source>
        <dbReference type="Proteomes" id="UP000076420"/>
    </source>
</evidence>
<dbReference type="InterPro" id="IPR040242">
    <property type="entry name" value="TPRG1-like"/>
</dbReference>
<dbReference type="GO" id="GO:0005737">
    <property type="term" value="C:cytoplasm"/>
    <property type="evidence" value="ECO:0007669"/>
    <property type="project" value="TreeGrafter"/>
</dbReference>
<dbReference type="AlphaFoldDB" id="A0A2C9LS29"/>
<comment type="similarity">
    <text evidence="1">Belongs to the TPRG1 family.</text>
</comment>
<dbReference type="PANTHER" id="PTHR31108">
    <property type="entry name" value="TUMOR PROTEIN P63-REGULATED GENE 1-LIKE PROTEIN"/>
    <property type="match status" value="1"/>
</dbReference>
<evidence type="ECO:0000313" key="4">
    <source>
        <dbReference type="EnsemblMetazoa" id="BGLB034340-PA"/>
    </source>
</evidence>
<dbReference type="RefSeq" id="XP_013087452.2">
    <property type="nucleotide sequence ID" value="XM_013231998.2"/>
</dbReference>